<dbReference type="EMBL" id="FPKR01000001">
    <property type="protein sequence ID" value="SFZ70745.1"/>
    <property type="molecule type" value="Genomic_DNA"/>
</dbReference>
<feature type="binding site" evidence="14">
    <location>
        <begin position="277"/>
        <end position="278"/>
    </location>
    <ligand>
        <name>GMP</name>
        <dbReference type="ChEBI" id="CHEBI:58115"/>
    </ligand>
</feature>
<evidence type="ECO:0000256" key="6">
    <source>
        <dbReference type="ARBA" id="ARBA00022741"/>
    </source>
</evidence>
<proteinExistence type="inferred from homology"/>
<evidence type="ECO:0000256" key="7">
    <source>
        <dbReference type="ARBA" id="ARBA00022800"/>
    </source>
</evidence>
<dbReference type="RefSeq" id="WP_072426836.1">
    <property type="nucleotide sequence ID" value="NZ_FPKR01000001.1"/>
</dbReference>
<evidence type="ECO:0000313" key="17">
    <source>
        <dbReference type="Proteomes" id="UP000186513"/>
    </source>
</evidence>
<feature type="binding site" evidence="14">
    <location>
        <position position="316"/>
    </location>
    <ligand>
        <name>GMP</name>
        <dbReference type="ChEBI" id="CHEBI:58115"/>
    </ligand>
</feature>
<comment type="similarity">
    <text evidence="1">Belongs to the RtcB family.</text>
</comment>
<dbReference type="AlphaFoldDB" id="A0A1K2H4V7"/>
<feature type="binding site" evidence="14">
    <location>
        <begin position="167"/>
        <end position="171"/>
    </location>
    <ligand>
        <name>GMP</name>
        <dbReference type="ChEBI" id="CHEBI:58115"/>
    </ligand>
</feature>
<dbReference type="FunFam" id="3.90.1860.10:FF:000002">
    <property type="entry name" value="RNA-splicing ligase RtcB"/>
    <property type="match status" value="1"/>
</dbReference>
<feature type="binding site" evidence="15">
    <location>
        <position position="185"/>
    </location>
    <ligand>
        <name>Mn(2+)</name>
        <dbReference type="ChEBI" id="CHEBI:29035"/>
        <label>2</label>
    </ligand>
</feature>
<evidence type="ECO:0000313" key="16">
    <source>
        <dbReference type="EMBL" id="SFZ70745.1"/>
    </source>
</evidence>
<keyword evidence="7" id="KW-0692">RNA repair</keyword>
<reference evidence="16 17" key="1">
    <citation type="submission" date="2016-11" db="EMBL/GenBank/DDBJ databases">
        <authorList>
            <person name="Jaros S."/>
            <person name="Januszkiewicz K."/>
            <person name="Wedrychowicz H."/>
        </authorList>
    </citation>
    <scope>NUCLEOTIDE SEQUENCE [LARGE SCALE GENOMIC DNA]</scope>
    <source>
        <strain evidence="16 17">DSM 18899</strain>
    </source>
</reference>
<evidence type="ECO:0000256" key="9">
    <source>
        <dbReference type="ARBA" id="ARBA00023211"/>
    </source>
</evidence>
<evidence type="ECO:0000256" key="13">
    <source>
        <dbReference type="PIRSR" id="PIRSR601233-1"/>
    </source>
</evidence>
<feature type="active site" description="GMP-histidine intermediate" evidence="13">
    <location>
        <position position="333"/>
    </location>
</feature>
<dbReference type="PANTHER" id="PTHR43749">
    <property type="entry name" value="RNA-SPLICING LIGASE RTCB"/>
    <property type="match status" value="1"/>
</dbReference>
<dbReference type="SUPFAM" id="SSF103365">
    <property type="entry name" value="Hypothetical protein PH1602"/>
    <property type="match status" value="1"/>
</dbReference>
<dbReference type="PROSITE" id="PS01288">
    <property type="entry name" value="UPF0027"/>
    <property type="match status" value="1"/>
</dbReference>
<dbReference type="GO" id="GO:0006396">
    <property type="term" value="P:RNA processing"/>
    <property type="evidence" value="ECO:0007669"/>
    <property type="project" value="InterPro"/>
</dbReference>
<comment type="subunit">
    <text evidence="2">Monomer.</text>
</comment>
<evidence type="ECO:0000256" key="12">
    <source>
        <dbReference type="ARBA" id="ARBA00049514"/>
    </source>
</evidence>
<dbReference type="GO" id="GO:0006281">
    <property type="term" value="P:DNA repair"/>
    <property type="evidence" value="ECO:0007669"/>
    <property type="project" value="TreeGrafter"/>
</dbReference>
<feature type="binding site" evidence="14">
    <location>
        <position position="403"/>
    </location>
    <ligand>
        <name>GMP</name>
        <dbReference type="ChEBI" id="CHEBI:58115"/>
    </ligand>
</feature>
<dbReference type="GO" id="GO:0042245">
    <property type="term" value="P:RNA repair"/>
    <property type="evidence" value="ECO:0007669"/>
    <property type="project" value="UniProtKB-KW"/>
</dbReference>
<dbReference type="OrthoDB" id="9802323at2"/>
<dbReference type="GO" id="GO:0005525">
    <property type="term" value="F:GTP binding"/>
    <property type="evidence" value="ECO:0007669"/>
    <property type="project" value="UniProtKB-KW"/>
</dbReference>
<keyword evidence="9 15" id="KW-0464">Manganese</keyword>
<dbReference type="GO" id="GO:0170057">
    <property type="term" value="F:RNA ligase (GTP) activity"/>
    <property type="evidence" value="ECO:0007669"/>
    <property type="project" value="UniProtKB-EC"/>
</dbReference>
<dbReference type="InterPro" id="IPR001233">
    <property type="entry name" value="RtcB"/>
</dbReference>
<feature type="binding site" evidence="15">
    <location>
        <position position="168"/>
    </location>
    <ligand>
        <name>Mn(2+)</name>
        <dbReference type="ChEBI" id="CHEBI:29035"/>
        <label>1</label>
    </ligand>
</feature>
<feature type="binding site" evidence="15">
    <location>
        <position position="277"/>
    </location>
    <ligand>
        <name>Mn(2+)</name>
        <dbReference type="ChEBI" id="CHEBI:29035"/>
        <label>2</label>
    </ligand>
</feature>
<organism evidence="16 17">
    <name type="scientific">Chitinimonas taiwanensis DSM 18899</name>
    <dbReference type="NCBI Taxonomy" id="1121279"/>
    <lineage>
        <taxon>Bacteria</taxon>
        <taxon>Pseudomonadati</taxon>
        <taxon>Pseudomonadota</taxon>
        <taxon>Betaproteobacteria</taxon>
        <taxon>Neisseriales</taxon>
        <taxon>Chitinibacteraceae</taxon>
        <taxon>Chitinimonas</taxon>
    </lineage>
</organism>
<dbReference type="GO" id="GO:0030145">
    <property type="term" value="F:manganese ion binding"/>
    <property type="evidence" value="ECO:0007669"/>
    <property type="project" value="TreeGrafter"/>
</dbReference>
<evidence type="ECO:0000256" key="4">
    <source>
        <dbReference type="ARBA" id="ARBA00022598"/>
    </source>
</evidence>
<feature type="binding site" evidence="14">
    <location>
        <begin position="333"/>
        <end position="336"/>
    </location>
    <ligand>
        <name>GMP</name>
        <dbReference type="ChEBI" id="CHEBI:58115"/>
    </ligand>
</feature>
<dbReference type="Pfam" id="PF01139">
    <property type="entry name" value="RtcB"/>
    <property type="match status" value="1"/>
</dbReference>
<evidence type="ECO:0000256" key="3">
    <source>
        <dbReference type="ARBA" id="ARBA00012726"/>
    </source>
</evidence>
<dbReference type="Gene3D" id="3.90.1860.10">
    <property type="entry name" value="tRNA-splicing ligase RtcB"/>
    <property type="match status" value="1"/>
</dbReference>
<accession>A0A1K2H4V7</accession>
<dbReference type="InterPro" id="IPR052915">
    <property type="entry name" value="RtcB-like"/>
</dbReference>
<feature type="binding site" evidence="14">
    <location>
        <begin position="309"/>
        <end position="312"/>
    </location>
    <ligand>
        <name>GMP</name>
        <dbReference type="ChEBI" id="CHEBI:58115"/>
    </ligand>
</feature>
<comment type="catalytic activity">
    <reaction evidence="11">
        <text>a 3'-end 3'-phospho-ribonucleotide-RNA + a 5'-end dephospho-ribonucleoside-RNA + GTP = a ribonucleotidyl-ribonucleotide-RNA + GMP + diphosphate</text>
        <dbReference type="Rhea" id="RHEA:68076"/>
        <dbReference type="Rhea" id="RHEA-COMP:10463"/>
        <dbReference type="Rhea" id="RHEA-COMP:13936"/>
        <dbReference type="Rhea" id="RHEA-COMP:17355"/>
        <dbReference type="ChEBI" id="CHEBI:33019"/>
        <dbReference type="ChEBI" id="CHEBI:37565"/>
        <dbReference type="ChEBI" id="CHEBI:58115"/>
        <dbReference type="ChEBI" id="CHEBI:83062"/>
        <dbReference type="ChEBI" id="CHEBI:138284"/>
        <dbReference type="ChEBI" id="CHEBI:173118"/>
        <dbReference type="EC" id="6.5.1.8"/>
    </reaction>
</comment>
<name>A0A1K2H4V7_9NEIS</name>
<keyword evidence="8 14" id="KW-0342">GTP-binding</keyword>
<evidence type="ECO:0000256" key="2">
    <source>
        <dbReference type="ARBA" id="ARBA00011245"/>
    </source>
</evidence>
<feature type="binding site" evidence="15">
    <location>
        <position position="77"/>
    </location>
    <ligand>
        <name>Mn(2+)</name>
        <dbReference type="ChEBI" id="CHEBI:29035"/>
        <label>1</label>
    </ligand>
</feature>
<evidence type="ECO:0000256" key="11">
    <source>
        <dbReference type="ARBA" id="ARBA00047746"/>
    </source>
</evidence>
<gene>
    <name evidence="16" type="ORF">SAMN02745887_00296</name>
</gene>
<keyword evidence="4 16" id="KW-0436">Ligase</keyword>
<evidence type="ECO:0000256" key="1">
    <source>
        <dbReference type="ARBA" id="ARBA00008071"/>
    </source>
</evidence>
<evidence type="ECO:0000256" key="15">
    <source>
        <dbReference type="PIRSR" id="PIRSR601233-3"/>
    </source>
</evidence>
<keyword evidence="5 15" id="KW-0479">Metal-binding</keyword>
<evidence type="ECO:0000256" key="8">
    <source>
        <dbReference type="ARBA" id="ARBA00023134"/>
    </source>
</evidence>
<protein>
    <recommendedName>
        <fullName evidence="10">3'-phosphate/5'-hydroxy nucleic acid ligase</fullName>
        <ecNumber evidence="3">6.5.1.8</ecNumber>
    </recommendedName>
    <alternativeName>
        <fullName evidence="10">3'-phosphate/5'-hydroxy nucleic acid ligase</fullName>
    </alternativeName>
</protein>
<keyword evidence="17" id="KW-1185">Reference proteome</keyword>
<dbReference type="Proteomes" id="UP000186513">
    <property type="component" value="Unassembled WGS sequence"/>
</dbReference>
<evidence type="ECO:0000256" key="14">
    <source>
        <dbReference type="PIRSR" id="PIRSR601233-2"/>
    </source>
</evidence>
<sequence>MSNYRTLAAADGAPIKMWTQGVPVEADAEQQLMNTAKMPFIYKHLAVMPDVHLGKGSTIGSVIPTLGAIIPAAVGVDIGCGMMAARTTLSASDLPDNLAGLRTAIEAAVPHGKTMGKRDKGAWDSPPETVDAMWGELHGGFKRITEKYPSLERTNNHKHLGTLGTGNHFIEVCLDEENRVWFMLHSGSRGVGNAIGNLFIELAQADMRQHIANLPHRDLAYFEEGSQHFDDYVEAVGWAQDYARRNRAVMMQNVIAAARKIISKPFAADVEAVNCHHNYVQKETHFGREVLVTRKGAVSAQKGQLGIIPGSMGAKSFIVRGLGNEEAFCSCSHGAGRTMSRTKAKKLFTVEDQIKATAHVECRKDADVIDEIPMAYKDINQVMAAQSELVEIVHTLRQVVCVKG</sequence>
<dbReference type="PANTHER" id="PTHR43749:SF2">
    <property type="entry name" value="RNA-SPLICING LIGASE RTCB"/>
    <property type="match status" value="1"/>
</dbReference>
<dbReference type="EC" id="6.5.1.8" evidence="3"/>
<comment type="cofactor">
    <cofactor evidence="15">
        <name>Mn(2+)</name>
        <dbReference type="ChEBI" id="CHEBI:29035"/>
    </cofactor>
    <text evidence="15">Binds 2 manganese ions per subunit.</text>
</comment>
<dbReference type="GO" id="GO:0003909">
    <property type="term" value="F:DNA ligase activity"/>
    <property type="evidence" value="ECO:0007669"/>
    <property type="project" value="TreeGrafter"/>
</dbReference>
<evidence type="ECO:0000256" key="5">
    <source>
        <dbReference type="ARBA" id="ARBA00022723"/>
    </source>
</evidence>
<comment type="catalytic activity">
    <reaction evidence="12">
        <text>a 3'-end 2',3'-cyclophospho-ribonucleotide-RNA + a 5'-end dephospho-ribonucleoside-RNA + GTP + H2O = a ribonucleotidyl-ribonucleotide-RNA + GMP + diphosphate + H(+)</text>
        <dbReference type="Rhea" id="RHEA:68080"/>
        <dbReference type="Rhea" id="RHEA-COMP:10464"/>
        <dbReference type="Rhea" id="RHEA-COMP:13936"/>
        <dbReference type="Rhea" id="RHEA-COMP:17355"/>
        <dbReference type="ChEBI" id="CHEBI:15377"/>
        <dbReference type="ChEBI" id="CHEBI:15378"/>
        <dbReference type="ChEBI" id="CHEBI:33019"/>
        <dbReference type="ChEBI" id="CHEBI:37565"/>
        <dbReference type="ChEBI" id="CHEBI:58115"/>
        <dbReference type="ChEBI" id="CHEBI:83064"/>
        <dbReference type="ChEBI" id="CHEBI:138284"/>
        <dbReference type="ChEBI" id="CHEBI:173118"/>
        <dbReference type="EC" id="6.5.1.8"/>
    </reaction>
</comment>
<evidence type="ECO:0000256" key="10">
    <source>
        <dbReference type="ARBA" id="ARBA00030221"/>
    </source>
</evidence>
<dbReference type="InterPro" id="IPR036025">
    <property type="entry name" value="RtcB-like_sf"/>
</dbReference>
<dbReference type="STRING" id="1121279.SAMN02745887_00296"/>
<keyword evidence="6 14" id="KW-0547">Nucleotide-binding</keyword>